<comment type="caution">
    <text evidence="8">The sequence shown here is derived from an EMBL/GenBank/DDBJ whole genome shotgun (WGS) entry which is preliminary data.</text>
</comment>
<dbReference type="InterPro" id="IPR036259">
    <property type="entry name" value="MFS_trans_sf"/>
</dbReference>
<evidence type="ECO:0000256" key="1">
    <source>
        <dbReference type="ARBA" id="ARBA00004651"/>
    </source>
</evidence>
<feature type="transmembrane region" description="Helical" evidence="7">
    <location>
        <begin position="12"/>
        <end position="34"/>
    </location>
</feature>
<proteinExistence type="predicted"/>
<evidence type="ECO:0000313" key="8">
    <source>
        <dbReference type="EMBL" id="KWS02399.1"/>
    </source>
</evidence>
<feature type="transmembrane region" description="Helical" evidence="7">
    <location>
        <begin position="225"/>
        <end position="249"/>
    </location>
</feature>
<reference evidence="8 9" key="1">
    <citation type="journal article" date="2014" name="Genome Announc.">
        <title>Draft Genome Sequence of Lysobacter capsici AZ78, a Bacterium Antagonistic to Plant-Pathogenic Oomycetes.</title>
        <authorList>
            <person name="Puopolo G."/>
            <person name="Sonego P."/>
            <person name="Engelen K."/>
            <person name="Pertot I."/>
        </authorList>
    </citation>
    <scope>NUCLEOTIDE SEQUENCE [LARGE SCALE GENOMIC DNA]</scope>
    <source>
        <strain evidence="8 9">AZ78</strain>
    </source>
</reference>
<feature type="transmembrane region" description="Helical" evidence="7">
    <location>
        <begin position="166"/>
        <end position="186"/>
    </location>
</feature>
<feature type="transmembrane region" description="Helical" evidence="7">
    <location>
        <begin position="288"/>
        <end position="306"/>
    </location>
</feature>
<dbReference type="AlphaFoldDB" id="A0A108U4I1"/>
<keyword evidence="4 7" id="KW-0812">Transmembrane</keyword>
<dbReference type="Pfam" id="PF07690">
    <property type="entry name" value="MFS_1"/>
    <property type="match status" value="1"/>
</dbReference>
<dbReference type="Gene3D" id="1.20.1250.20">
    <property type="entry name" value="MFS general substrate transporter like domains"/>
    <property type="match status" value="1"/>
</dbReference>
<dbReference type="GO" id="GO:0022857">
    <property type="term" value="F:transmembrane transporter activity"/>
    <property type="evidence" value="ECO:0007669"/>
    <property type="project" value="InterPro"/>
</dbReference>
<keyword evidence="5 7" id="KW-1133">Transmembrane helix</keyword>
<organism evidence="8 9">
    <name type="scientific">Lysobacter capsici AZ78</name>
    <dbReference type="NCBI Taxonomy" id="1444315"/>
    <lineage>
        <taxon>Bacteria</taxon>
        <taxon>Pseudomonadati</taxon>
        <taxon>Pseudomonadota</taxon>
        <taxon>Gammaproteobacteria</taxon>
        <taxon>Lysobacterales</taxon>
        <taxon>Lysobacteraceae</taxon>
        <taxon>Lysobacter</taxon>
    </lineage>
</organism>
<dbReference type="PANTHER" id="PTHR23513:SF9">
    <property type="entry name" value="ENTEROBACTIN EXPORTER ENTS"/>
    <property type="match status" value="1"/>
</dbReference>
<dbReference type="InterPro" id="IPR011701">
    <property type="entry name" value="MFS"/>
</dbReference>
<feature type="transmembrane region" description="Helical" evidence="7">
    <location>
        <begin position="137"/>
        <end position="160"/>
    </location>
</feature>
<evidence type="ECO:0000256" key="5">
    <source>
        <dbReference type="ARBA" id="ARBA00022989"/>
    </source>
</evidence>
<keyword evidence="3" id="KW-1003">Cell membrane</keyword>
<dbReference type="RefSeq" id="WP_036108352.1">
    <property type="nucleotide sequence ID" value="NZ_JAJA02000002.1"/>
</dbReference>
<dbReference type="PANTHER" id="PTHR23513">
    <property type="entry name" value="INTEGRAL MEMBRANE EFFLUX PROTEIN-RELATED"/>
    <property type="match status" value="1"/>
</dbReference>
<feature type="transmembrane region" description="Helical" evidence="7">
    <location>
        <begin position="352"/>
        <end position="370"/>
    </location>
</feature>
<keyword evidence="6 7" id="KW-0472">Membrane</keyword>
<protein>
    <submittedName>
        <fullName evidence="8">Uncharacterized protein</fullName>
    </submittedName>
</protein>
<comment type="subcellular location">
    <subcellularLocation>
        <location evidence="1">Cell membrane</location>
        <topology evidence="1">Multi-pass membrane protein</topology>
    </subcellularLocation>
</comment>
<dbReference type="OrthoDB" id="4124063at2"/>
<gene>
    <name evidence="8" type="ORF">AZ78_5066</name>
</gene>
<dbReference type="GO" id="GO:0005886">
    <property type="term" value="C:plasma membrane"/>
    <property type="evidence" value="ECO:0007669"/>
    <property type="project" value="UniProtKB-SubCell"/>
</dbReference>
<keyword evidence="2" id="KW-0813">Transport</keyword>
<evidence type="ECO:0000256" key="3">
    <source>
        <dbReference type="ARBA" id="ARBA00022475"/>
    </source>
</evidence>
<keyword evidence="9" id="KW-1185">Reference proteome</keyword>
<feature type="transmembrane region" description="Helical" evidence="7">
    <location>
        <begin position="261"/>
        <end position="281"/>
    </location>
</feature>
<feature type="transmembrane region" description="Helical" evidence="7">
    <location>
        <begin position="73"/>
        <end position="91"/>
    </location>
</feature>
<evidence type="ECO:0000256" key="6">
    <source>
        <dbReference type="ARBA" id="ARBA00023136"/>
    </source>
</evidence>
<evidence type="ECO:0000256" key="2">
    <source>
        <dbReference type="ARBA" id="ARBA00022448"/>
    </source>
</evidence>
<feature type="transmembrane region" description="Helical" evidence="7">
    <location>
        <begin position="97"/>
        <end position="116"/>
    </location>
</feature>
<feature type="transmembrane region" description="Helical" evidence="7">
    <location>
        <begin position="376"/>
        <end position="397"/>
    </location>
</feature>
<sequence length="412" mass="43253">MIWRNRPARALLVSILLSSIGMGVYVLALGQMLFALTGSAQAFAIVLTLQGIGAVCVLPFCGPLVDALDSRRVYVGCGLARAATVLAIVLTDIAGTPASVPMIGAAALALAVFDNMQRAALFKFSARHIDDSLRVRVNGLLGAAIQAGALTGMALLGAILSVAPPARALLVDVAMACAAAAVMASIRLDASDANRALLAGSRLRSLLPNALRDWRQMLAQYRNETVVLGMVALCAADFFFANGLSTLVVPLVHRSYGGQSWYIAALEATFGIGMLAASTLTRHTVRQSLLPLWLLVQAGTALLLALSRDPFAHFLAFFVGGFANLNSLTWLLTTLQQHANPGDKAKMASLRLLAIGIGTIALMPWLGHAARVSLDSAFFSVGAAMAAFALASVWIAIGFRPHQRTILAASQP</sequence>
<dbReference type="Proteomes" id="UP000023435">
    <property type="component" value="Unassembled WGS sequence"/>
</dbReference>
<accession>A0A108U4I1</accession>
<evidence type="ECO:0000313" key="9">
    <source>
        <dbReference type="Proteomes" id="UP000023435"/>
    </source>
</evidence>
<evidence type="ECO:0000256" key="7">
    <source>
        <dbReference type="SAM" id="Phobius"/>
    </source>
</evidence>
<evidence type="ECO:0000256" key="4">
    <source>
        <dbReference type="ARBA" id="ARBA00022692"/>
    </source>
</evidence>
<dbReference type="SUPFAM" id="SSF103473">
    <property type="entry name" value="MFS general substrate transporter"/>
    <property type="match status" value="1"/>
</dbReference>
<feature type="transmembrane region" description="Helical" evidence="7">
    <location>
        <begin position="40"/>
        <end position="61"/>
    </location>
</feature>
<feature type="transmembrane region" description="Helical" evidence="7">
    <location>
        <begin position="312"/>
        <end position="332"/>
    </location>
</feature>
<name>A0A108U4I1_9GAMM</name>
<dbReference type="EMBL" id="JAJA02000002">
    <property type="protein sequence ID" value="KWS02399.1"/>
    <property type="molecule type" value="Genomic_DNA"/>
</dbReference>